<evidence type="ECO:0000313" key="4">
    <source>
        <dbReference type="Proteomes" id="UP000433071"/>
    </source>
</evidence>
<keyword evidence="2" id="KW-0472">Membrane</keyword>
<dbReference type="Proteomes" id="UP000433071">
    <property type="component" value="Unassembled WGS sequence"/>
</dbReference>
<keyword evidence="2" id="KW-0812">Transmembrane</keyword>
<evidence type="ECO:0000256" key="1">
    <source>
        <dbReference type="SAM" id="MobiDB-lite"/>
    </source>
</evidence>
<name>A0A6I3MCG5_9MICO</name>
<keyword evidence="2" id="KW-1133">Transmembrane helix</keyword>
<evidence type="ECO:0000313" key="3">
    <source>
        <dbReference type="EMBL" id="MTH70468.1"/>
    </source>
</evidence>
<proteinExistence type="predicted"/>
<comment type="caution">
    <text evidence="3">The sequence shown here is derived from an EMBL/GenBank/DDBJ whole genome shotgun (WGS) entry which is preliminary data.</text>
</comment>
<evidence type="ECO:0000256" key="2">
    <source>
        <dbReference type="SAM" id="Phobius"/>
    </source>
</evidence>
<accession>A0A6I3MCG5</accession>
<dbReference type="OrthoDB" id="5007928at2"/>
<sequence length="163" mass="16143">MPASRRSISLAALVIPPFELIASIAVLVIGIVMTIAENDALVAALNSPDATAADVYGGQSRVTVAAAILTAGILAVVVSLATIAIAGSIRAFAPRPEAAAALADAHADADADADGDDGVAVFADDDDAVEPVGEDGEPTPAETTTEPATDDRDVTPGASSPAR</sequence>
<dbReference type="EMBL" id="WMLB01000047">
    <property type="protein sequence ID" value="MTH70468.1"/>
    <property type="molecule type" value="Genomic_DNA"/>
</dbReference>
<dbReference type="AlphaFoldDB" id="A0A6I3MCG5"/>
<feature type="compositionally biased region" description="Acidic residues" evidence="1">
    <location>
        <begin position="110"/>
        <end position="137"/>
    </location>
</feature>
<organism evidence="3 4">
    <name type="scientific">Agromyces bracchium</name>
    <dbReference type="NCBI Taxonomy" id="88376"/>
    <lineage>
        <taxon>Bacteria</taxon>
        <taxon>Bacillati</taxon>
        <taxon>Actinomycetota</taxon>
        <taxon>Actinomycetes</taxon>
        <taxon>Micrococcales</taxon>
        <taxon>Microbacteriaceae</taxon>
        <taxon>Agromyces</taxon>
    </lineage>
</organism>
<evidence type="ECO:0008006" key="5">
    <source>
        <dbReference type="Google" id="ProtNLM"/>
    </source>
</evidence>
<feature type="region of interest" description="Disordered" evidence="1">
    <location>
        <begin position="104"/>
        <end position="163"/>
    </location>
</feature>
<feature type="transmembrane region" description="Helical" evidence="2">
    <location>
        <begin position="64"/>
        <end position="86"/>
    </location>
</feature>
<keyword evidence="4" id="KW-1185">Reference proteome</keyword>
<protein>
    <recommendedName>
        <fullName evidence="5">Dinucleotide-utilizing enzyme</fullName>
    </recommendedName>
</protein>
<reference evidence="3 4" key="1">
    <citation type="submission" date="2019-11" db="EMBL/GenBank/DDBJ databases">
        <title>Agromyces kandeliae sp. nov., isolated from mangrove soil.</title>
        <authorList>
            <person name="Wang R."/>
        </authorList>
    </citation>
    <scope>NUCLEOTIDE SEQUENCE [LARGE SCALE GENOMIC DNA]</scope>
    <source>
        <strain evidence="3 4">JCM 11433</strain>
    </source>
</reference>
<feature type="compositionally biased region" description="Low complexity" evidence="1">
    <location>
        <begin position="138"/>
        <end position="147"/>
    </location>
</feature>
<gene>
    <name evidence="3" type="ORF">GJ743_19060</name>
</gene>
<feature type="transmembrane region" description="Helical" evidence="2">
    <location>
        <begin position="12"/>
        <end position="36"/>
    </location>
</feature>
<dbReference type="RefSeq" id="WP_155053478.1">
    <property type="nucleotide sequence ID" value="NZ_BAAAIB010000005.1"/>
</dbReference>